<reference evidence="2" key="1">
    <citation type="journal article" date="2014" name="Nat. Commun.">
        <title>The emerging biofuel crop Camelina sativa retains a highly undifferentiated hexaploid genome structure.</title>
        <authorList>
            <person name="Kagale S."/>
            <person name="Koh C."/>
            <person name="Nixon J."/>
            <person name="Bollina V."/>
            <person name="Clarke W.E."/>
            <person name="Tuteja R."/>
            <person name="Spillane C."/>
            <person name="Robinson S.J."/>
            <person name="Links M.G."/>
            <person name="Clarke C."/>
            <person name="Higgins E.E."/>
            <person name="Huebert T."/>
            <person name="Sharpe A.G."/>
            <person name="Parkin I.A."/>
        </authorList>
    </citation>
    <scope>NUCLEOTIDE SEQUENCE [LARGE SCALE GENOMIC DNA]</scope>
    <source>
        <strain evidence="2">cv. DH55</strain>
    </source>
</reference>
<keyword evidence="1" id="KW-0812">Transmembrane</keyword>
<dbReference type="GeneID" id="104778160"/>
<organism evidence="2 3">
    <name type="scientific">Camelina sativa</name>
    <name type="common">False flax</name>
    <name type="synonym">Myagrum sativum</name>
    <dbReference type="NCBI Taxonomy" id="90675"/>
    <lineage>
        <taxon>Eukaryota</taxon>
        <taxon>Viridiplantae</taxon>
        <taxon>Streptophyta</taxon>
        <taxon>Embryophyta</taxon>
        <taxon>Tracheophyta</taxon>
        <taxon>Spermatophyta</taxon>
        <taxon>Magnoliopsida</taxon>
        <taxon>eudicotyledons</taxon>
        <taxon>Gunneridae</taxon>
        <taxon>Pentapetalae</taxon>
        <taxon>rosids</taxon>
        <taxon>malvids</taxon>
        <taxon>Brassicales</taxon>
        <taxon>Brassicaceae</taxon>
        <taxon>Camelineae</taxon>
        <taxon>Camelina</taxon>
    </lineage>
</organism>
<proteinExistence type="predicted"/>
<evidence type="ECO:0000313" key="2">
    <source>
        <dbReference type="Proteomes" id="UP000694864"/>
    </source>
</evidence>
<evidence type="ECO:0000256" key="1">
    <source>
        <dbReference type="SAM" id="Phobius"/>
    </source>
</evidence>
<dbReference type="Proteomes" id="UP000694864">
    <property type="component" value="Chromosome 3"/>
</dbReference>
<dbReference type="RefSeq" id="XP_010500841.1">
    <property type="nucleotide sequence ID" value="XM_010502539.2"/>
</dbReference>
<protein>
    <submittedName>
        <fullName evidence="3">Uncharacterized protein LOC104778160</fullName>
    </submittedName>
</protein>
<gene>
    <name evidence="3" type="primary">LOC104778160</name>
</gene>
<keyword evidence="2" id="KW-1185">Reference proteome</keyword>
<keyword evidence="1" id="KW-1133">Transmembrane helix</keyword>
<name>A0ABM0YH83_CAMSA</name>
<accession>A0ABM0YH83</accession>
<feature type="transmembrane region" description="Helical" evidence="1">
    <location>
        <begin position="76"/>
        <end position="99"/>
    </location>
</feature>
<evidence type="ECO:0000313" key="3">
    <source>
        <dbReference type="RefSeq" id="XP_010500841.1"/>
    </source>
</evidence>
<keyword evidence="1" id="KW-0472">Membrane</keyword>
<reference evidence="3" key="2">
    <citation type="submission" date="2025-08" db="UniProtKB">
        <authorList>
            <consortium name="RefSeq"/>
        </authorList>
    </citation>
    <scope>IDENTIFICATION</scope>
    <source>
        <tissue evidence="3">Leaf</tissue>
    </source>
</reference>
<sequence length="102" mass="12177">MKKKKQKKKELLMETLRMELYLLTEVRLTKSGCLHRVSRVYSLWEWRLFQEQWRGLSSLLEDLDEKREAGELKGGVVVPFCVFALIAKFIIIWFCFVFTNTT</sequence>